<dbReference type="EMBL" id="POUA01000031">
    <property type="protein sequence ID" value="PZG52943.1"/>
    <property type="molecule type" value="Genomic_DNA"/>
</dbReference>
<dbReference type="GO" id="GO:0006529">
    <property type="term" value="P:asparagine biosynthetic process"/>
    <property type="evidence" value="ECO:0007669"/>
    <property type="project" value="InterPro"/>
</dbReference>
<feature type="region of interest" description="Disordered" evidence="1">
    <location>
        <begin position="1"/>
        <end position="39"/>
    </location>
</feature>
<proteinExistence type="predicted"/>
<name>A0A2W2GZ39_9ACTN</name>
<evidence type="ECO:0000313" key="3">
    <source>
        <dbReference type="EMBL" id="PZG52943.1"/>
    </source>
</evidence>
<comment type="caution">
    <text evidence="3">The sequence shown here is derived from an EMBL/GenBank/DDBJ whole genome shotgun (WGS) entry which is preliminary data.</text>
</comment>
<reference evidence="3 4" key="1">
    <citation type="submission" date="2018-01" db="EMBL/GenBank/DDBJ databases">
        <title>Draft genome sequence of Sphaerisporangium sp. 7K107.</title>
        <authorList>
            <person name="Sahin N."/>
            <person name="Saygin H."/>
            <person name="Ay H."/>
        </authorList>
    </citation>
    <scope>NUCLEOTIDE SEQUENCE [LARGE SCALE GENOMIC DNA]</scope>
    <source>
        <strain evidence="3 4">7K107</strain>
    </source>
</reference>
<dbReference type="Proteomes" id="UP000248544">
    <property type="component" value="Unassembled WGS sequence"/>
</dbReference>
<sequence>MGRTWRVTEGLSRKGARSHERDRYPACPAVPVSRSPSLTGGGTAVRGEPWFAVLPDGAAGAAAAGALRPWASGVIDHASGRPWLVGEWPCDQIRHARAGSAQVAVLGRCPVTTADLARRLDRIRDLNEVERVVAGLPGSFHLIAAVGGRVRARGSASAVRRIFQARVAGVTVAASRSDVLATVTGAPVDEGVLAARLLPYCAAWPLQQAGVWRGVTGVPPDHCLILEPDGTATLRRWWSPPEPALPLAEGAEAVRDALVAAVGSCAKGGSHYGDTISADLSGGLDSTALCFLAGRGSGRLVTIHRQGADTGPSGAGDTVWARRAAAALPNARHLTAERDDVPPWFGGLTEPRQALEEPSGWVRDTARIAYVTDRLIAAGSYLHLTGVGGDELFSVQPSYLHDLVRRRPLTALAHLRAHRMPWWRALRELAERDSHAAWLAECAGGLSSEPASGGALALTWGTPPRMPVWATGQAVQAARGVLSGIADDEPPPLCRRRAQHAALLQARTAGAGLRQVEQATVRLGLPYAAPYLDDPVIEAALSVRPHERGAPGLRKPLLAAAMDGLVPRPFLGRPPRSGPAAEFYAGLRRHRTELMDLFSSSLLARLGLIDPAALRAALTGPRPPLHAVAPLSRTLACEIWLRSLSGRERLSAMAIGGR</sequence>
<protein>
    <submittedName>
        <fullName evidence="3">Asparagine synthase</fullName>
    </submittedName>
</protein>
<dbReference type="InterPro" id="IPR001962">
    <property type="entry name" value="Asn_synthase"/>
</dbReference>
<keyword evidence="4" id="KW-1185">Reference proteome</keyword>
<gene>
    <name evidence="3" type="ORF">C1I98_06645</name>
</gene>
<evidence type="ECO:0000256" key="1">
    <source>
        <dbReference type="SAM" id="MobiDB-lite"/>
    </source>
</evidence>
<feature type="domain" description="Asparagine synthetase" evidence="2">
    <location>
        <begin position="254"/>
        <end position="642"/>
    </location>
</feature>
<evidence type="ECO:0000313" key="4">
    <source>
        <dbReference type="Proteomes" id="UP000248544"/>
    </source>
</evidence>
<dbReference type="Gene3D" id="3.40.50.620">
    <property type="entry name" value="HUPs"/>
    <property type="match status" value="1"/>
</dbReference>
<dbReference type="AlphaFoldDB" id="A0A2W2GZ39"/>
<organism evidence="3 4">
    <name type="scientific">Spongiactinospora gelatinilytica</name>
    <dbReference type="NCBI Taxonomy" id="2666298"/>
    <lineage>
        <taxon>Bacteria</taxon>
        <taxon>Bacillati</taxon>
        <taxon>Actinomycetota</taxon>
        <taxon>Actinomycetes</taxon>
        <taxon>Streptosporangiales</taxon>
        <taxon>Streptosporangiaceae</taxon>
        <taxon>Spongiactinospora</taxon>
    </lineage>
</organism>
<dbReference type="GO" id="GO:0004066">
    <property type="term" value="F:asparagine synthase (glutamine-hydrolyzing) activity"/>
    <property type="evidence" value="ECO:0007669"/>
    <property type="project" value="InterPro"/>
</dbReference>
<dbReference type="InterPro" id="IPR014729">
    <property type="entry name" value="Rossmann-like_a/b/a_fold"/>
</dbReference>
<evidence type="ECO:0000259" key="2">
    <source>
        <dbReference type="Pfam" id="PF00733"/>
    </source>
</evidence>
<dbReference type="SUPFAM" id="SSF52402">
    <property type="entry name" value="Adenine nucleotide alpha hydrolases-like"/>
    <property type="match status" value="1"/>
</dbReference>
<dbReference type="Pfam" id="PF00733">
    <property type="entry name" value="Asn_synthase"/>
    <property type="match status" value="1"/>
</dbReference>
<accession>A0A2W2GZ39</accession>